<dbReference type="STRING" id="312017.Q245E0"/>
<comment type="subcellular location">
    <subcellularLocation>
        <location evidence="1 9">Endoplasmic reticulum membrane</location>
        <topology evidence="1 9">Multi-pass membrane protein</topology>
    </subcellularLocation>
</comment>
<dbReference type="EMBL" id="GG662485">
    <property type="protein sequence ID" value="EAS03424.1"/>
    <property type="molecule type" value="Genomic_DNA"/>
</dbReference>
<dbReference type="PANTHER" id="PTHR10408:SF9">
    <property type="entry name" value="STEROL O-ACYLTRANSFERASE 2-RELATED"/>
    <property type="match status" value="1"/>
</dbReference>
<evidence type="ECO:0000256" key="6">
    <source>
        <dbReference type="ARBA" id="ARBA00022989"/>
    </source>
</evidence>
<dbReference type="OMA" id="FRNFTKF"/>
<evidence type="ECO:0000256" key="12">
    <source>
        <dbReference type="SAM" id="Phobius"/>
    </source>
</evidence>
<reference evidence="14" key="1">
    <citation type="journal article" date="2006" name="PLoS Biol.">
        <title>Macronuclear genome sequence of the ciliate Tetrahymena thermophila, a model eukaryote.</title>
        <authorList>
            <person name="Eisen J.A."/>
            <person name="Coyne R.S."/>
            <person name="Wu M."/>
            <person name="Wu D."/>
            <person name="Thiagarajan M."/>
            <person name="Wortman J.R."/>
            <person name="Badger J.H."/>
            <person name="Ren Q."/>
            <person name="Amedeo P."/>
            <person name="Jones K.M."/>
            <person name="Tallon L.J."/>
            <person name="Delcher A.L."/>
            <person name="Salzberg S.L."/>
            <person name="Silva J.C."/>
            <person name="Haas B.J."/>
            <person name="Majoros W.H."/>
            <person name="Farzad M."/>
            <person name="Carlton J.M."/>
            <person name="Smith R.K. Jr."/>
            <person name="Garg J."/>
            <person name="Pearlman R.E."/>
            <person name="Karrer K.M."/>
            <person name="Sun L."/>
            <person name="Manning G."/>
            <person name="Elde N.C."/>
            <person name="Turkewitz A.P."/>
            <person name="Asai D.J."/>
            <person name="Wilkes D.E."/>
            <person name="Wang Y."/>
            <person name="Cai H."/>
            <person name="Collins K."/>
            <person name="Stewart B.A."/>
            <person name="Lee S.R."/>
            <person name="Wilamowska K."/>
            <person name="Weinberg Z."/>
            <person name="Ruzzo W.L."/>
            <person name="Wloga D."/>
            <person name="Gaertig J."/>
            <person name="Frankel J."/>
            <person name="Tsao C.-C."/>
            <person name="Gorovsky M.A."/>
            <person name="Keeling P.J."/>
            <person name="Waller R.F."/>
            <person name="Patron N.J."/>
            <person name="Cherry J.M."/>
            <person name="Stover N.A."/>
            <person name="Krieger C.J."/>
            <person name="del Toro C."/>
            <person name="Ryder H.F."/>
            <person name="Williamson S.C."/>
            <person name="Barbeau R.A."/>
            <person name="Hamilton E.P."/>
            <person name="Orias E."/>
        </authorList>
    </citation>
    <scope>NUCLEOTIDE SEQUENCE [LARGE SCALE GENOMIC DNA]</scope>
    <source>
        <strain evidence="14">SB210</strain>
    </source>
</reference>
<feature type="region of interest" description="Disordered" evidence="11">
    <location>
        <begin position="12"/>
        <end position="36"/>
    </location>
</feature>
<keyword evidence="3 9" id="KW-0808">Transferase</keyword>
<dbReference type="InterPro" id="IPR004299">
    <property type="entry name" value="MBOAT_fam"/>
</dbReference>
<accession>Q245E0</accession>
<evidence type="ECO:0000256" key="8">
    <source>
        <dbReference type="ARBA" id="ARBA00023315"/>
    </source>
</evidence>
<keyword evidence="5 9" id="KW-0256">Endoplasmic reticulum</keyword>
<keyword evidence="8 9" id="KW-0012">Acyltransferase</keyword>
<feature type="transmembrane region" description="Helical" evidence="12">
    <location>
        <begin position="359"/>
        <end position="380"/>
    </location>
</feature>
<protein>
    <recommendedName>
        <fullName evidence="9">O-acyltransferase</fullName>
    </recommendedName>
</protein>
<dbReference type="InParanoid" id="Q245E0"/>
<feature type="transmembrane region" description="Helical" evidence="12">
    <location>
        <begin position="243"/>
        <end position="263"/>
    </location>
</feature>
<feature type="transmembrane region" description="Helical" evidence="12">
    <location>
        <begin position="141"/>
        <end position="161"/>
    </location>
</feature>
<dbReference type="Pfam" id="PF03062">
    <property type="entry name" value="MBOAT"/>
    <property type="match status" value="1"/>
</dbReference>
<name>Q245E0_TETTS</name>
<dbReference type="Proteomes" id="UP000009168">
    <property type="component" value="Unassembled WGS sequence"/>
</dbReference>
<dbReference type="PANTHER" id="PTHR10408">
    <property type="entry name" value="STEROL O-ACYLTRANSFERASE"/>
    <property type="match status" value="1"/>
</dbReference>
<evidence type="ECO:0000313" key="13">
    <source>
        <dbReference type="EMBL" id="EAS03424.1"/>
    </source>
</evidence>
<organism evidence="13 14">
    <name type="scientific">Tetrahymena thermophila (strain SB210)</name>
    <dbReference type="NCBI Taxonomy" id="312017"/>
    <lineage>
        <taxon>Eukaryota</taxon>
        <taxon>Sar</taxon>
        <taxon>Alveolata</taxon>
        <taxon>Ciliophora</taxon>
        <taxon>Intramacronucleata</taxon>
        <taxon>Oligohymenophorea</taxon>
        <taxon>Hymenostomatida</taxon>
        <taxon>Tetrahymenina</taxon>
        <taxon>Tetrahymenidae</taxon>
        <taxon>Tetrahymena</taxon>
    </lineage>
</organism>
<dbReference type="GO" id="GO:0008374">
    <property type="term" value="F:O-acyltransferase activity"/>
    <property type="evidence" value="ECO:0007669"/>
    <property type="project" value="InterPro"/>
</dbReference>
<dbReference type="GeneID" id="7847086"/>
<feature type="transmembrane region" description="Helical" evidence="12">
    <location>
        <begin position="69"/>
        <end position="88"/>
    </location>
</feature>
<dbReference type="KEGG" id="tet:TTHERM_00732710"/>
<dbReference type="eggNOG" id="KOG0380">
    <property type="taxonomic scope" value="Eukaryota"/>
</dbReference>
<keyword evidence="14" id="KW-1185">Reference proteome</keyword>
<keyword evidence="7 9" id="KW-0472">Membrane</keyword>
<evidence type="ECO:0000256" key="1">
    <source>
        <dbReference type="ARBA" id="ARBA00004477"/>
    </source>
</evidence>
<dbReference type="PIRSF" id="PIRSF000439">
    <property type="entry name" value="Oat_ACAT_DAG_ARE"/>
    <property type="match status" value="1"/>
</dbReference>
<evidence type="ECO:0000256" key="3">
    <source>
        <dbReference type="ARBA" id="ARBA00022679"/>
    </source>
</evidence>
<feature type="compositionally biased region" description="Basic and acidic residues" evidence="11">
    <location>
        <begin position="24"/>
        <end position="33"/>
    </location>
</feature>
<evidence type="ECO:0000256" key="9">
    <source>
        <dbReference type="PIRNR" id="PIRNR000439"/>
    </source>
</evidence>
<keyword evidence="6 12" id="KW-1133">Transmembrane helix</keyword>
<evidence type="ECO:0000256" key="7">
    <source>
        <dbReference type="ARBA" id="ARBA00023136"/>
    </source>
</evidence>
<evidence type="ECO:0000256" key="10">
    <source>
        <dbReference type="PIRSR" id="PIRSR000439-1"/>
    </source>
</evidence>
<feature type="active site" evidence="10">
    <location>
        <position position="369"/>
    </location>
</feature>
<evidence type="ECO:0000256" key="4">
    <source>
        <dbReference type="ARBA" id="ARBA00022692"/>
    </source>
</evidence>
<feature type="transmembrane region" description="Helical" evidence="12">
    <location>
        <begin position="409"/>
        <end position="429"/>
    </location>
</feature>
<feature type="transmembrane region" description="Helical" evidence="12">
    <location>
        <begin position="108"/>
        <end position="129"/>
    </location>
</feature>
<evidence type="ECO:0000256" key="11">
    <source>
        <dbReference type="SAM" id="MobiDB-lite"/>
    </source>
</evidence>
<proteinExistence type="inferred from homology"/>
<dbReference type="OrthoDB" id="311973at2759"/>
<dbReference type="GO" id="GO:0005789">
    <property type="term" value="C:endoplasmic reticulum membrane"/>
    <property type="evidence" value="ECO:0007669"/>
    <property type="project" value="UniProtKB-SubCell"/>
</dbReference>
<sequence>MAEMHNLVRRQKDISNHKNSSTKDLPKLERSSSDESNQQVVKKKIFQERISLLDDYHASSNLNKSDYRGFYTAGIIFGFFFLSVDPILRYLNQGEIFPLVFINSFKDDFFLCLGHWPLYYIYSYVALILQKAIVKGFNQKIVSALQILSELFLFAYSYFIIMNRNWGTTHATFISFICCTHYFKLHSYKQMNKQYRETKNPCYPANISLENFTLYMWMPTLVYEHSFPRKDKVDYKYVVYKSSMAAFGILFGYIVCCDYIIPYTSQGNKIYWFETLFRIIFPFTILQMVLFWVVFENILNVFGELTRFGDRCFYQDWWNSTTFEEYNRKWNRPVHTFLYRHVYLECIENHKFSKKTAQIITFVFSAILHEWVFCLIFRTFKPIMTIFMLQQIPLFAITKHMKDKTSGNYLFWFGMILGPALIAVCYLRLDIPTI</sequence>
<dbReference type="HOGENOM" id="CLU_018190_2_0_1"/>
<evidence type="ECO:0000256" key="5">
    <source>
        <dbReference type="ARBA" id="ARBA00022824"/>
    </source>
</evidence>
<gene>
    <name evidence="13" type="ORF">TTHERM_00732710</name>
</gene>
<dbReference type="RefSeq" id="XP_001023669.1">
    <property type="nucleotide sequence ID" value="XM_001023669.3"/>
</dbReference>
<evidence type="ECO:0000256" key="2">
    <source>
        <dbReference type="ARBA" id="ARBA00009010"/>
    </source>
</evidence>
<dbReference type="InterPro" id="IPR014371">
    <property type="entry name" value="Oat_ACAT_DAG_ARE"/>
</dbReference>
<dbReference type="AlphaFoldDB" id="Q245E0"/>
<feature type="transmembrane region" description="Helical" evidence="12">
    <location>
        <begin position="275"/>
        <end position="295"/>
    </location>
</feature>
<evidence type="ECO:0000313" key="14">
    <source>
        <dbReference type="Proteomes" id="UP000009168"/>
    </source>
</evidence>
<comment type="similarity">
    <text evidence="2 9">Belongs to the membrane-bound acyltransferase family. Sterol o-acyltransferase subfamily.</text>
</comment>
<feature type="transmembrane region" description="Helical" evidence="12">
    <location>
        <begin position="167"/>
        <end position="183"/>
    </location>
</feature>
<keyword evidence="4 12" id="KW-0812">Transmembrane</keyword>